<dbReference type="Proteomes" id="UP000653472">
    <property type="component" value="Unassembled WGS sequence"/>
</dbReference>
<evidence type="ECO:0000313" key="2">
    <source>
        <dbReference type="Proteomes" id="UP000653472"/>
    </source>
</evidence>
<dbReference type="RefSeq" id="WP_168149960.1">
    <property type="nucleotide sequence ID" value="NZ_JAAVXB010000018.1"/>
</dbReference>
<evidence type="ECO:0000313" key="1">
    <source>
        <dbReference type="EMBL" id="NKF24650.1"/>
    </source>
</evidence>
<proteinExistence type="predicted"/>
<reference evidence="1" key="1">
    <citation type="submission" date="2020-03" db="EMBL/GenBank/DDBJ databases">
        <title>Solimonas marina sp. nov., isolated from deep seawater of the Pacific Ocean.</title>
        <authorList>
            <person name="Liu X."/>
            <person name="Lai Q."/>
            <person name="Sun F."/>
            <person name="Gai Y."/>
            <person name="Li G."/>
            <person name="Shao Z."/>
        </authorList>
    </citation>
    <scope>NUCLEOTIDE SEQUENCE</scope>
    <source>
        <strain evidence="1">C16B3</strain>
    </source>
</reference>
<sequence>MSEQSVAIVGFIAKLMPLYDGEDHEGVWCARSLEDGTLLLPELAEDDEPDSDFIRVRWQGVPEREQVVSGSDIATLAVVRYVQFHGIGRPADHIAKELAHLSQHFTFKTGCSLYRPYETSGPDLVSAVRKAVGRMGESAVVNALTKAAGF</sequence>
<comment type="caution">
    <text evidence="1">The sequence shown here is derived from an EMBL/GenBank/DDBJ whole genome shotgun (WGS) entry which is preliminary data.</text>
</comment>
<gene>
    <name evidence="1" type="ORF">G7Y82_20270</name>
</gene>
<organism evidence="1 2">
    <name type="scientific">Solimonas marina</name>
    <dbReference type="NCBI Taxonomy" id="2714601"/>
    <lineage>
        <taxon>Bacteria</taxon>
        <taxon>Pseudomonadati</taxon>
        <taxon>Pseudomonadota</taxon>
        <taxon>Gammaproteobacteria</taxon>
        <taxon>Nevskiales</taxon>
        <taxon>Nevskiaceae</taxon>
        <taxon>Solimonas</taxon>
    </lineage>
</organism>
<keyword evidence="2" id="KW-1185">Reference proteome</keyword>
<accession>A0A970B8E2</accession>
<dbReference type="EMBL" id="JAAVXB010000018">
    <property type="protein sequence ID" value="NKF24650.1"/>
    <property type="molecule type" value="Genomic_DNA"/>
</dbReference>
<name>A0A970B8E2_9GAMM</name>
<protein>
    <submittedName>
        <fullName evidence="1">Uncharacterized protein</fullName>
    </submittedName>
</protein>
<dbReference type="AlphaFoldDB" id="A0A970B8E2"/>